<dbReference type="Pfam" id="PF01400">
    <property type="entry name" value="Astacin"/>
    <property type="match status" value="1"/>
</dbReference>
<comment type="cofactor">
    <cofactor evidence="1">
        <name>Zn(2+)</name>
        <dbReference type="ChEBI" id="CHEBI:29105"/>
    </cofactor>
    <text evidence="1">Binds 1 zinc ion per subunit.</text>
</comment>
<evidence type="ECO:0000256" key="3">
    <source>
        <dbReference type="SAM" id="SignalP"/>
    </source>
</evidence>
<feature type="domain" description="Peptidase M12A" evidence="4">
    <location>
        <begin position="125"/>
        <end position="316"/>
    </location>
</feature>
<name>A0ABV9CBY6_9ACTN</name>
<protein>
    <submittedName>
        <fullName evidence="5">M12 family metallopeptidase</fullName>
    </submittedName>
</protein>
<organism evidence="5 6">
    <name type="scientific">Sphaerisporangium dianthi</name>
    <dbReference type="NCBI Taxonomy" id="1436120"/>
    <lineage>
        <taxon>Bacteria</taxon>
        <taxon>Bacillati</taxon>
        <taxon>Actinomycetota</taxon>
        <taxon>Actinomycetes</taxon>
        <taxon>Streptosporangiales</taxon>
        <taxon>Streptosporangiaceae</taxon>
        <taxon>Sphaerisporangium</taxon>
    </lineage>
</organism>
<dbReference type="PANTHER" id="PTHR10127:SF883">
    <property type="entry name" value="ZINC METALLOPROTEINASE NAS-8"/>
    <property type="match status" value="1"/>
</dbReference>
<keyword evidence="1" id="KW-0378">Hydrolase</keyword>
<feature type="compositionally biased region" description="Pro residues" evidence="2">
    <location>
        <begin position="104"/>
        <end position="116"/>
    </location>
</feature>
<reference evidence="6" key="1">
    <citation type="journal article" date="2019" name="Int. J. Syst. Evol. Microbiol.">
        <title>The Global Catalogue of Microorganisms (GCM) 10K type strain sequencing project: providing services to taxonomists for standard genome sequencing and annotation.</title>
        <authorList>
            <consortium name="The Broad Institute Genomics Platform"/>
            <consortium name="The Broad Institute Genome Sequencing Center for Infectious Disease"/>
            <person name="Wu L."/>
            <person name="Ma J."/>
        </authorList>
    </citation>
    <scope>NUCLEOTIDE SEQUENCE [LARGE SCALE GENOMIC DNA]</scope>
    <source>
        <strain evidence="6">CGMCC 4.7132</strain>
    </source>
</reference>
<dbReference type="InterPro" id="IPR024079">
    <property type="entry name" value="MetalloPept_cat_dom_sf"/>
</dbReference>
<keyword evidence="1" id="KW-0482">Metalloprotease</keyword>
<evidence type="ECO:0000259" key="4">
    <source>
        <dbReference type="PROSITE" id="PS51864"/>
    </source>
</evidence>
<evidence type="ECO:0000313" key="6">
    <source>
        <dbReference type="Proteomes" id="UP001596004"/>
    </source>
</evidence>
<keyword evidence="1" id="KW-0479">Metal-binding</keyword>
<gene>
    <name evidence="5" type="ORF">ACFO60_07315</name>
</gene>
<accession>A0ABV9CBY6</accession>
<dbReference type="InterPro" id="IPR001506">
    <property type="entry name" value="Peptidase_M12A"/>
</dbReference>
<feature type="region of interest" description="Disordered" evidence="2">
    <location>
        <begin position="97"/>
        <end position="130"/>
    </location>
</feature>
<dbReference type="PRINTS" id="PR00480">
    <property type="entry name" value="ASTACIN"/>
</dbReference>
<dbReference type="Proteomes" id="UP001596004">
    <property type="component" value="Unassembled WGS sequence"/>
</dbReference>
<keyword evidence="1" id="KW-0862">Zinc</keyword>
<feature type="chain" id="PRO_5047539543" evidence="3">
    <location>
        <begin position="24"/>
        <end position="337"/>
    </location>
</feature>
<feature type="binding site" evidence="1">
    <location>
        <position position="220"/>
    </location>
    <ligand>
        <name>Zn(2+)</name>
        <dbReference type="ChEBI" id="CHEBI:29105"/>
        <note>catalytic</note>
    </ligand>
</feature>
<evidence type="ECO:0000256" key="1">
    <source>
        <dbReference type="PROSITE-ProRule" id="PRU01211"/>
    </source>
</evidence>
<keyword evidence="1" id="KW-0645">Protease</keyword>
<dbReference type="EMBL" id="JBHSFP010000003">
    <property type="protein sequence ID" value="MFC4530568.1"/>
    <property type="molecule type" value="Genomic_DNA"/>
</dbReference>
<feature type="signal peptide" evidence="3">
    <location>
        <begin position="1"/>
        <end position="23"/>
    </location>
</feature>
<comment type="caution">
    <text evidence="5">The sequence shown here is derived from an EMBL/GenBank/DDBJ whole genome shotgun (WGS) entry which is preliminary data.</text>
</comment>
<dbReference type="Gene3D" id="3.40.390.10">
    <property type="entry name" value="Collagenase (Catalytic Domain)"/>
    <property type="match status" value="1"/>
</dbReference>
<comment type="caution">
    <text evidence="1">Lacks conserved residue(s) required for the propagation of feature annotation.</text>
</comment>
<dbReference type="SUPFAM" id="SSF55486">
    <property type="entry name" value="Metalloproteases ('zincins'), catalytic domain"/>
    <property type="match status" value="1"/>
</dbReference>
<dbReference type="InterPro" id="IPR006026">
    <property type="entry name" value="Peptidase_Metallo"/>
</dbReference>
<evidence type="ECO:0000256" key="2">
    <source>
        <dbReference type="SAM" id="MobiDB-lite"/>
    </source>
</evidence>
<dbReference type="PROSITE" id="PS51864">
    <property type="entry name" value="ASTACIN"/>
    <property type="match status" value="1"/>
</dbReference>
<keyword evidence="3" id="KW-0732">Signal</keyword>
<dbReference type="RefSeq" id="WP_380838464.1">
    <property type="nucleotide sequence ID" value="NZ_JBHSFP010000003.1"/>
</dbReference>
<dbReference type="PANTHER" id="PTHR10127">
    <property type="entry name" value="DISCOIDIN, CUB, EGF, LAMININ , AND ZINC METALLOPROTEASE DOMAIN CONTAINING"/>
    <property type="match status" value="1"/>
</dbReference>
<feature type="binding site" evidence="1">
    <location>
        <position position="226"/>
    </location>
    <ligand>
        <name>Zn(2+)</name>
        <dbReference type="ChEBI" id="CHEBI:29105"/>
        <note>catalytic</note>
    </ligand>
</feature>
<sequence>MRHKLILAVILSGLLTGAPPAVADDEDDDDVLDSLWQQQLEHPSLSITTPDITGQPHTIGFAEIDGHAITEGDIVIGTPTEASAGKVRMPGIFPETARLSVSPPAAPPGPAPPERPACPGSSSGAATTQTGALWPDKKVPYVLSPTLTSAAREAVTQAIRAFHDGTCVRFVPRTGEAGYLNVISGHGCYSYVGRLGSQPQDVSIGPGCERKGVAIHELLHAVGFYHEHSRSDRDNAVTVHLENVMKGYESQFQKLAPEQNRLFGTLDYGSVMLYGRNFFSANGLDTLVPLMPAQIGQRDGFSQADLAAVRALYGCPPVAAAAAGGSITSQVTASTRP</sequence>
<dbReference type="SMART" id="SM00235">
    <property type="entry name" value="ZnMc"/>
    <property type="match status" value="1"/>
</dbReference>
<feature type="compositionally biased region" description="Polar residues" evidence="2">
    <location>
        <begin position="120"/>
        <end position="130"/>
    </location>
</feature>
<feature type="active site" evidence="1">
    <location>
        <position position="217"/>
    </location>
</feature>
<evidence type="ECO:0000313" key="5">
    <source>
        <dbReference type="EMBL" id="MFC4530568.1"/>
    </source>
</evidence>
<keyword evidence="6" id="KW-1185">Reference proteome</keyword>
<dbReference type="CDD" id="cd04280">
    <property type="entry name" value="ZnMc_astacin_like"/>
    <property type="match status" value="1"/>
</dbReference>
<dbReference type="InterPro" id="IPR034035">
    <property type="entry name" value="Astacin-like_dom"/>
</dbReference>
<proteinExistence type="predicted"/>
<feature type="binding site" evidence="1">
    <location>
        <position position="216"/>
    </location>
    <ligand>
        <name>Zn(2+)</name>
        <dbReference type="ChEBI" id="CHEBI:29105"/>
        <note>catalytic</note>
    </ligand>
</feature>